<evidence type="ECO:0000256" key="7">
    <source>
        <dbReference type="PROSITE-ProRule" id="PRU00169"/>
    </source>
</evidence>
<dbReference type="PRINTS" id="PR00344">
    <property type="entry name" value="BCTRLSENSOR"/>
</dbReference>
<dbReference type="SMART" id="SM00086">
    <property type="entry name" value="PAC"/>
    <property type="match status" value="2"/>
</dbReference>
<dbReference type="Proteomes" id="UP001517247">
    <property type="component" value="Unassembled WGS sequence"/>
</dbReference>
<evidence type="ECO:0000256" key="5">
    <source>
        <dbReference type="ARBA" id="ARBA00022777"/>
    </source>
</evidence>
<dbReference type="SMART" id="SM00065">
    <property type="entry name" value="GAF"/>
    <property type="match status" value="1"/>
</dbReference>
<feature type="domain" description="PAS" evidence="10">
    <location>
        <begin position="177"/>
        <end position="247"/>
    </location>
</feature>
<dbReference type="EMBL" id="SSHJ02000006">
    <property type="protein sequence ID" value="MFN0255836.1"/>
    <property type="molecule type" value="Genomic_DNA"/>
</dbReference>
<evidence type="ECO:0000256" key="1">
    <source>
        <dbReference type="ARBA" id="ARBA00000085"/>
    </source>
</evidence>
<keyword evidence="13" id="KW-1185">Reference proteome</keyword>
<dbReference type="InterPro" id="IPR005467">
    <property type="entry name" value="His_kinase_dom"/>
</dbReference>
<feature type="domain" description="PAC" evidence="11">
    <location>
        <begin position="491"/>
        <end position="543"/>
    </location>
</feature>
<dbReference type="Gene3D" id="1.10.287.130">
    <property type="match status" value="1"/>
</dbReference>
<organism evidence="12 13">
    <name type="scientific">Pedobacter ureilyticus</name>
    <dbReference type="NCBI Taxonomy" id="1393051"/>
    <lineage>
        <taxon>Bacteria</taxon>
        <taxon>Pseudomonadati</taxon>
        <taxon>Bacteroidota</taxon>
        <taxon>Sphingobacteriia</taxon>
        <taxon>Sphingobacteriales</taxon>
        <taxon>Sphingobacteriaceae</taxon>
        <taxon>Pedobacter</taxon>
    </lineage>
</organism>
<evidence type="ECO:0000256" key="6">
    <source>
        <dbReference type="ARBA" id="ARBA00023012"/>
    </source>
</evidence>
<evidence type="ECO:0000256" key="4">
    <source>
        <dbReference type="ARBA" id="ARBA00022679"/>
    </source>
</evidence>
<dbReference type="InterPro" id="IPR004358">
    <property type="entry name" value="Sig_transdc_His_kin-like_C"/>
</dbReference>
<dbReference type="PROSITE" id="PS50110">
    <property type="entry name" value="RESPONSE_REGULATORY"/>
    <property type="match status" value="1"/>
</dbReference>
<feature type="modified residue" description="4-aspartylphosphate" evidence="7">
    <location>
        <position position="850"/>
    </location>
</feature>
<feature type="domain" description="PAC" evidence="11">
    <location>
        <begin position="368"/>
        <end position="420"/>
    </location>
</feature>
<proteinExistence type="predicted"/>
<dbReference type="Pfam" id="PF00072">
    <property type="entry name" value="Response_reg"/>
    <property type="match status" value="1"/>
</dbReference>
<dbReference type="Pfam" id="PF00512">
    <property type="entry name" value="HisKA"/>
    <property type="match status" value="1"/>
</dbReference>
<dbReference type="InterPro" id="IPR003661">
    <property type="entry name" value="HisK_dim/P_dom"/>
</dbReference>
<keyword evidence="4" id="KW-0808">Transferase</keyword>
<dbReference type="InterPro" id="IPR029016">
    <property type="entry name" value="GAF-like_dom_sf"/>
</dbReference>
<dbReference type="SUPFAM" id="SSF55781">
    <property type="entry name" value="GAF domain-like"/>
    <property type="match status" value="1"/>
</dbReference>
<dbReference type="SMART" id="SM00388">
    <property type="entry name" value="HisKA"/>
    <property type="match status" value="1"/>
</dbReference>
<comment type="catalytic activity">
    <reaction evidence="1">
        <text>ATP + protein L-histidine = ADP + protein N-phospho-L-histidine.</text>
        <dbReference type="EC" id="2.7.13.3"/>
    </reaction>
</comment>
<dbReference type="Gene3D" id="3.30.450.20">
    <property type="entry name" value="PAS domain"/>
    <property type="match status" value="3"/>
</dbReference>
<sequence>MLNVLSPSSQMEEQRLAALYSYDVLGEGLENELDNLVKLAAQITSAKKAYVSFIDRDHIVFKAAYGLLTQERIFDRYSSVCQHTMYTNEVYIVEDIRTDKSFDTSPLICSEDASVFYASVPLIDSEGFSLGCLCVVDDHCRNLTASQIEALQTLSVQIITHLKLRRKNLKLIEETKRSEEFINVFEASPEIHCILNREGDILFANQAASKLLGYQKDEILGKSIWSFCFKEDVLKISNHFDAGLKQGNKQFFLDYRVVDSSGQIKWLSWIMVSKADRWFSYGRDITEKKRIDTELTHLSFVASKVNNGVVISDDYNRVSWANDAFTAITGFTLEDIQGKPLGDLIRGPETDWSVIEEARKLISEKKSFTVDILAYRKDKTKIWLSIYSTVILSEDGEVETEIEIIIDITAKKKAEQELEVLSTVASKTHTGVTICDENGKITWINEALCQLIGYAADELSGKMLGDVLSTQQTDRQVILEARAASLHKKSFSIEVLAEKKDGEPIWLAVSNTPIINSLGKVERYVELITDITERKQVERDILQAKEQALQLSEAKEMFLSVMSHEIRTPLNAIIGMTHLLIENDPKPSQTDDLNILKFSGENLLSIINDVLDFTKIETGNLRLEFLPINLQVLCNDIISSLQVNASKQQNVLELSFDKQIPALVLADKTRLYQVLMNLLGNAIKFTTKGRVLLSVKAQKENESNIDIYFEVKDNGIGIPSDKKEYIFETFTQARTDISTKYGGTGLGLAITKKLLKLHQSEIKVDSLEGKGTSFSFVIKFDKASQNQTQQTSKNVVFEGKRILIVDDNEINILIAKRILMKWGLSIDFASSGYKAIECITKNKYDLVFMDIKMPGITGFETTTIIRGMDEEYYKNLPIVALTASTLQDEESKFKESGMNGHVLKPFSPTEIRKVLTDFLV</sequence>
<dbReference type="PANTHER" id="PTHR45339">
    <property type="entry name" value="HYBRID SIGNAL TRANSDUCTION HISTIDINE KINASE J"/>
    <property type="match status" value="1"/>
</dbReference>
<keyword evidence="6" id="KW-0902">Two-component regulatory system</keyword>
<dbReference type="SMART" id="SM00448">
    <property type="entry name" value="REC"/>
    <property type="match status" value="1"/>
</dbReference>
<dbReference type="NCBIfam" id="TIGR00229">
    <property type="entry name" value="sensory_box"/>
    <property type="match status" value="3"/>
</dbReference>
<dbReference type="SUPFAM" id="SSF55874">
    <property type="entry name" value="ATPase domain of HSP90 chaperone/DNA topoisomerase II/histidine kinase"/>
    <property type="match status" value="1"/>
</dbReference>
<dbReference type="InterPro" id="IPR036097">
    <property type="entry name" value="HisK_dim/P_sf"/>
</dbReference>
<dbReference type="InterPro" id="IPR000014">
    <property type="entry name" value="PAS"/>
</dbReference>
<accession>A0ABW9J5L9</accession>
<dbReference type="PROSITE" id="PS50113">
    <property type="entry name" value="PAC"/>
    <property type="match status" value="2"/>
</dbReference>
<feature type="domain" description="PAS" evidence="10">
    <location>
        <begin position="417"/>
        <end position="462"/>
    </location>
</feature>
<feature type="domain" description="PAS" evidence="10">
    <location>
        <begin position="294"/>
        <end position="365"/>
    </location>
</feature>
<dbReference type="InterPro" id="IPR001610">
    <property type="entry name" value="PAC"/>
</dbReference>
<dbReference type="SUPFAM" id="SSF47384">
    <property type="entry name" value="Homodimeric domain of signal transducing histidine kinase"/>
    <property type="match status" value="1"/>
</dbReference>
<dbReference type="Pfam" id="PF13185">
    <property type="entry name" value="GAF_2"/>
    <property type="match status" value="1"/>
</dbReference>
<dbReference type="CDD" id="cd00082">
    <property type="entry name" value="HisKA"/>
    <property type="match status" value="1"/>
</dbReference>
<dbReference type="PANTHER" id="PTHR45339:SF1">
    <property type="entry name" value="HYBRID SIGNAL TRANSDUCTION HISTIDINE KINASE J"/>
    <property type="match status" value="1"/>
</dbReference>
<dbReference type="CDD" id="cd00130">
    <property type="entry name" value="PAS"/>
    <property type="match status" value="3"/>
</dbReference>
<evidence type="ECO:0000256" key="2">
    <source>
        <dbReference type="ARBA" id="ARBA00012438"/>
    </source>
</evidence>
<dbReference type="CDD" id="cd17546">
    <property type="entry name" value="REC_hyHK_CKI1_RcsC-like"/>
    <property type="match status" value="1"/>
</dbReference>
<dbReference type="Pfam" id="PF02518">
    <property type="entry name" value="HATPase_c"/>
    <property type="match status" value="1"/>
</dbReference>
<dbReference type="InterPro" id="IPR003018">
    <property type="entry name" value="GAF"/>
</dbReference>
<dbReference type="SMART" id="SM00091">
    <property type="entry name" value="PAS"/>
    <property type="match status" value="3"/>
</dbReference>
<evidence type="ECO:0000256" key="3">
    <source>
        <dbReference type="ARBA" id="ARBA00022553"/>
    </source>
</evidence>
<evidence type="ECO:0000259" key="11">
    <source>
        <dbReference type="PROSITE" id="PS50113"/>
    </source>
</evidence>
<gene>
    <name evidence="12" type="ORF">E6A44_009660</name>
</gene>
<dbReference type="InterPro" id="IPR001789">
    <property type="entry name" value="Sig_transdc_resp-reg_receiver"/>
</dbReference>
<feature type="domain" description="Histidine kinase" evidence="8">
    <location>
        <begin position="561"/>
        <end position="782"/>
    </location>
</feature>
<dbReference type="RefSeq" id="WP_138722954.1">
    <property type="nucleotide sequence ID" value="NZ_SSHJ02000006.1"/>
</dbReference>
<evidence type="ECO:0000313" key="13">
    <source>
        <dbReference type="Proteomes" id="UP001517247"/>
    </source>
</evidence>
<dbReference type="SMART" id="SM00387">
    <property type="entry name" value="HATPase_c"/>
    <property type="match status" value="1"/>
</dbReference>
<evidence type="ECO:0000259" key="10">
    <source>
        <dbReference type="PROSITE" id="PS50112"/>
    </source>
</evidence>
<dbReference type="SUPFAM" id="SSF55785">
    <property type="entry name" value="PYP-like sensor domain (PAS domain)"/>
    <property type="match status" value="3"/>
</dbReference>
<dbReference type="InterPro" id="IPR011006">
    <property type="entry name" value="CheY-like_superfamily"/>
</dbReference>
<dbReference type="CDD" id="cd16922">
    <property type="entry name" value="HATPase_EvgS-ArcB-TorS-like"/>
    <property type="match status" value="1"/>
</dbReference>
<dbReference type="InterPro" id="IPR000700">
    <property type="entry name" value="PAS-assoc_C"/>
</dbReference>
<dbReference type="Gene3D" id="3.30.450.40">
    <property type="match status" value="1"/>
</dbReference>
<dbReference type="PROSITE" id="PS50112">
    <property type="entry name" value="PAS"/>
    <property type="match status" value="3"/>
</dbReference>
<keyword evidence="3 7" id="KW-0597">Phosphoprotein</keyword>
<dbReference type="Pfam" id="PF13426">
    <property type="entry name" value="PAS_9"/>
    <property type="match status" value="2"/>
</dbReference>
<dbReference type="SUPFAM" id="SSF52172">
    <property type="entry name" value="CheY-like"/>
    <property type="match status" value="1"/>
</dbReference>
<comment type="caution">
    <text evidence="12">The sequence shown here is derived from an EMBL/GenBank/DDBJ whole genome shotgun (WGS) entry which is preliminary data.</text>
</comment>
<feature type="domain" description="Response regulatory" evidence="9">
    <location>
        <begin position="801"/>
        <end position="919"/>
    </location>
</feature>
<evidence type="ECO:0000259" key="8">
    <source>
        <dbReference type="PROSITE" id="PS50109"/>
    </source>
</evidence>
<dbReference type="InterPro" id="IPR036890">
    <property type="entry name" value="HATPase_C_sf"/>
</dbReference>
<dbReference type="Gene3D" id="3.40.50.2300">
    <property type="match status" value="1"/>
</dbReference>
<dbReference type="PROSITE" id="PS50109">
    <property type="entry name" value="HIS_KIN"/>
    <property type="match status" value="1"/>
</dbReference>
<dbReference type="InterPro" id="IPR013655">
    <property type="entry name" value="PAS_fold_3"/>
</dbReference>
<evidence type="ECO:0000259" key="9">
    <source>
        <dbReference type="PROSITE" id="PS50110"/>
    </source>
</evidence>
<evidence type="ECO:0000313" key="12">
    <source>
        <dbReference type="EMBL" id="MFN0255836.1"/>
    </source>
</evidence>
<dbReference type="Gene3D" id="3.30.565.10">
    <property type="entry name" value="Histidine kinase-like ATPase, C-terminal domain"/>
    <property type="match status" value="1"/>
</dbReference>
<reference evidence="12 13" key="1">
    <citation type="submission" date="2024-12" db="EMBL/GenBank/DDBJ databases">
        <authorList>
            <person name="Hu S."/>
        </authorList>
    </citation>
    <scope>NUCLEOTIDE SEQUENCE [LARGE SCALE GENOMIC DNA]</scope>
    <source>
        <strain evidence="12 13">THG-T11</strain>
    </source>
</reference>
<protein>
    <recommendedName>
        <fullName evidence="2">histidine kinase</fullName>
        <ecNumber evidence="2">2.7.13.3</ecNumber>
    </recommendedName>
</protein>
<dbReference type="InterPro" id="IPR035965">
    <property type="entry name" value="PAS-like_dom_sf"/>
</dbReference>
<dbReference type="EC" id="2.7.13.3" evidence="2"/>
<dbReference type="InterPro" id="IPR003594">
    <property type="entry name" value="HATPase_dom"/>
</dbReference>
<dbReference type="Pfam" id="PF08447">
    <property type="entry name" value="PAS_3"/>
    <property type="match status" value="1"/>
</dbReference>
<name>A0ABW9J5L9_9SPHI</name>
<keyword evidence="5" id="KW-0418">Kinase</keyword>